<evidence type="ECO:0000256" key="1">
    <source>
        <dbReference type="ARBA" id="ARBA00008857"/>
    </source>
</evidence>
<name>A0A848ESN2_MEGEL</name>
<dbReference type="GO" id="GO:0006310">
    <property type="term" value="P:DNA recombination"/>
    <property type="evidence" value="ECO:0007669"/>
    <property type="project" value="UniProtKB-KW"/>
</dbReference>
<dbReference type="PANTHER" id="PTHR30349:SF64">
    <property type="entry name" value="PROPHAGE INTEGRASE INTD-RELATED"/>
    <property type="match status" value="1"/>
</dbReference>
<dbReference type="Pfam" id="PF00589">
    <property type="entry name" value="Phage_integrase"/>
    <property type="match status" value="1"/>
</dbReference>
<proteinExistence type="inferred from homology"/>
<dbReference type="InterPro" id="IPR002104">
    <property type="entry name" value="Integrase_catalytic"/>
</dbReference>
<protein>
    <submittedName>
        <fullName evidence="5">Tyrosine-type recombinase/integrase</fullName>
    </submittedName>
</protein>
<evidence type="ECO:0000313" key="5">
    <source>
        <dbReference type="EMBL" id="NMK38484.1"/>
    </source>
</evidence>
<feature type="domain" description="Tyr recombinase" evidence="4">
    <location>
        <begin position="183"/>
        <end position="392"/>
    </location>
</feature>
<comment type="caution">
    <text evidence="5">The sequence shown here is derived from an EMBL/GenBank/DDBJ whole genome shotgun (WGS) entry which is preliminary data.</text>
</comment>
<dbReference type="Gene3D" id="1.10.150.130">
    <property type="match status" value="1"/>
</dbReference>
<dbReference type="AlphaFoldDB" id="A0A848ESN2"/>
<dbReference type="InterPro" id="IPR011010">
    <property type="entry name" value="DNA_brk_join_enz"/>
</dbReference>
<gene>
    <name evidence="5" type="ORF">HG933_03645</name>
</gene>
<dbReference type="CDD" id="cd01189">
    <property type="entry name" value="INT_ICEBs1_C_like"/>
    <property type="match status" value="1"/>
</dbReference>
<keyword evidence="3" id="KW-0233">DNA recombination</keyword>
<dbReference type="InterPro" id="IPR010998">
    <property type="entry name" value="Integrase_recombinase_N"/>
</dbReference>
<comment type="similarity">
    <text evidence="1">Belongs to the 'phage' integrase family.</text>
</comment>
<dbReference type="GO" id="GO:0003677">
    <property type="term" value="F:DNA binding"/>
    <property type="evidence" value="ECO:0007669"/>
    <property type="project" value="UniProtKB-KW"/>
</dbReference>
<keyword evidence="2" id="KW-0238">DNA-binding</keyword>
<dbReference type="SUPFAM" id="SSF56349">
    <property type="entry name" value="DNA breaking-rejoining enzymes"/>
    <property type="match status" value="1"/>
</dbReference>
<dbReference type="PROSITE" id="PS51898">
    <property type="entry name" value="TYR_RECOMBINASE"/>
    <property type="match status" value="1"/>
</dbReference>
<evidence type="ECO:0000256" key="3">
    <source>
        <dbReference type="ARBA" id="ARBA00023172"/>
    </source>
</evidence>
<dbReference type="EMBL" id="JABBJH010000003">
    <property type="protein sequence ID" value="NMK38484.1"/>
    <property type="molecule type" value="Genomic_DNA"/>
</dbReference>
<dbReference type="InterPro" id="IPR050090">
    <property type="entry name" value="Tyrosine_recombinase_XerCD"/>
</dbReference>
<dbReference type="PANTHER" id="PTHR30349">
    <property type="entry name" value="PHAGE INTEGRASE-RELATED"/>
    <property type="match status" value="1"/>
</dbReference>
<dbReference type="GO" id="GO:0015074">
    <property type="term" value="P:DNA integration"/>
    <property type="evidence" value="ECO:0007669"/>
    <property type="project" value="InterPro"/>
</dbReference>
<dbReference type="Proteomes" id="UP000536773">
    <property type="component" value="Unassembled WGS sequence"/>
</dbReference>
<dbReference type="Gene3D" id="1.10.443.10">
    <property type="entry name" value="Intergrase catalytic core"/>
    <property type="match status" value="1"/>
</dbReference>
<sequence>MWMVELKNSKGTRYSYRERFTDPVTGKKIPLSVTMNSKSRHAQRVARQLLQEKYDKRLAAVGAAQKHKKNLLFTAVCDEWQEAIAPTVKIETRHSQDCYCKRIKRGVPDELLFADFTPAMAEKLVSNMYYKEMLSYSYSVTTLVTIKRIMRYAKKAGYINDVSDFEELTLKRRPATPQELEKRTNKFLNEDERQECFRQLRKMSPRLALAMEFITLTGLRCGELLALRWQDVDINKKQANINGTLLKSARNGEDIQRGTPKNIYSYRTIDLNSRAIAILKWFQADNKRMELWRPRTNCISRTYKDRGYIFTTRTGAPYNIQFINTKLRQVVIPGKKISTHIFRHTHISMLAEMNVPLKAIMQRVGHNDPNTTLQIYTHVTNAMREDLQKKLEMIQ</sequence>
<evidence type="ECO:0000259" key="4">
    <source>
        <dbReference type="PROSITE" id="PS51898"/>
    </source>
</evidence>
<dbReference type="InterPro" id="IPR013762">
    <property type="entry name" value="Integrase-like_cat_sf"/>
</dbReference>
<organism evidence="5 6">
    <name type="scientific">Megasphaera elsdenii</name>
    <dbReference type="NCBI Taxonomy" id="907"/>
    <lineage>
        <taxon>Bacteria</taxon>
        <taxon>Bacillati</taxon>
        <taxon>Bacillota</taxon>
        <taxon>Negativicutes</taxon>
        <taxon>Veillonellales</taxon>
        <taxon>Veillonellaceae</taxon>
        <taxon>Megasphaera</taxon>
    </lineage>
</organism>
<evidence type="ECO:0000256" key="2">
    <source>
        <dbReference type="ARBA" id="ARBA00023125"/>
    </source>
</evidence>
<accession>A0A848ESN2</accession>
<reference evidence="5 6" key="1">
    <citation type="submission" date="2020-04" db="EMBL/GenBank/DDBJ databases">
        <authorList>
            <person name="Hitch T.C.A."/>
            <person name="Wylensek D."/>
            <person name="Clavel T."/>
        </authorList>
    </citation>
    <scope>NUCLEOTIDE SEQUENCE [LARGE SCALE GENOMIC DNA]</scope>
    <source>
        <strain evidence="5 6">WCA-386-APC-2A</strain>
    </source>
</reference>
<evidence type="ECO:0000313" key="6">
    <source>
        <dbReference type="Proteomes" id="UP000536773"/>
    </source>
</evidence>